<keyword evidence="3" id="KW-1185">Reference proteome</keyword>
<feature type="transmembrane region" description="Helical" evidence="1">
    <location>
        <begin position="20"/>
        <end position="41"/>
    </location>
</feature>
<organism evidence="2 3">
    <name type="scientific">Deinococcus hopiensis KR-140</name>
    <dbReference type="NCBI Taxonomy" id="695939"/>
    <lineage>
        <taxon>Bacteria</taxon>
        <taxon>Thermotogati</taxon>
        <taxon>Deinococcota</taxon>
        <taxon>Deinococci</taxon>
        <taxon>Deinococcales</taxon>
        <taxon>Deinococcaceae</taxon>
        <taxon>Deinococcus</taxon>
    </lineage>
</organism>
<evidence type="ECO:0000256" key="1">
    <source>
        <dbReference type="SAM" id="Phobius"/>
    </source>
</evidence>
<sequence length="63" mass="6790">MLMKTINQTGFGERYPGWALTLTTLTLLVTLGAAGTLLSLLSENRSHHALPQLQPVLLVFPSG</sequence>
<proteinExistence type="predicted"/>
<dbReference type="EMBL" id="FWWU01000007">
    <property type="protein sequence ID" value="SMB84733.1"/>
    <property type="molecule type" value="Genomic_DNA"/>
</dbReference>
<dbReference type="AlphaFoldDB" id="A0A1W1UUI8"/>
<protein>
    <submittedName>
        <fullName evidence="2">Uncharacterized protein</fullName>
    </submittedName>
</protein>
<keyword evidence="1" id="KW-0472">Membrane</keyword>
<gene>
    <name evidence="2" type="ORF">SAMN00790413_05263</name>
</gene>
<evidence type="ECO:0000313" key="2">
    <source>
        <dbReference type="EMBL" id="SMB84733.1"/>
    </source>
</evidence>
<name>A0A1W1UUI8_9DEIO</name>
<keyword evidence="1" id="KW-0812">Transmembrane</keyword>
<accession>A0A1W1UUI8</accession>
<dbReference type="Proteomes" id="UP000192582">
    <property type="component" value="Unassembled WGS sequence"/>
</dbReference>
<evidence type="ECO:0000313" key="3">
    <source>
        <dbReference type="Proteomes" id="UP000192582"/>
    </source>
</evidence>
<reference evidence="2 3" key="1">
    <citation type="submission" date="2017-04" db="EMBL/GenBank/DDBJ databases">
        <authorList>
            <person name="Afonso C.L."/>
            <person name="Miller P.J."/>
            <person name="Scott M.A."/>
            <person name="Spackman E."/>
            <person name="Goraichik I."/>
            <person name="Dimitrov K.M."/>
            <person name="Suarez D.L."/>
            <person name="Swayne D.E."/>
        </authorList>
    </citation>
    <scope>NUCLEOTIDE SEQUENCE [LARGE SCALE GENOMIC DNA]</scope>
    <source>
        <strain evidence="2 3">KR-140</strain>
    </source>
</reference>
<keyword evidence="1" id="KW-1133">Transmembrane helix</keyword>